<dbReference type="EMBL" id="JAGIKX010000006">
    <property type="protein sequence ID" value="MBP2257191.1"/>
    <property type="molecule type" value="Genomic_DNA"/>
</dbReference>
<protein>
    <recommendedName>
        <fullName evidence="4">YfhD family protein</fullName>
    </recommendedName>
</protein>
<evidence type="ECO:0008006" key="4">
    <source>
        <dbReference type="Google" id="ProtNLM"/>
    </source>
</evidence>
<dbReference type="RefSeq" id="WP_226370892.1">
    <property type="nucleotide sequence ID" value="NZ_JAGIKX010000006.1"/>
</dbReference>
<evidence type="ECO:0000256" key="1">
    <source>
        <dbReference type="SAM" id="MobiDB-lite"/>
    </source>
</evidence>
<proteinExistence type="predicted"/>
<evidence type="ECO:0000313" key="2">
    <source>
        <dbReference type="EMBL" id="MBP2257191.1"/>
    </source>
</evidence>
<comment type="caution">
    <text evidence="2">The sequence shown here is derived from an EMBL/GenBank/DDBJ whole genome shotgun (WGS) entry which is preliminary data.</text>
</comment>
<dbReference type="InterPro" id="IPR025435">
    <property type="entry name" value="YfhD-like"/>
</dbReference>
<feature type="compositionally biased region" description="Basic and acidic residues" evidence="1">
    <location>
        <begin position="38"/>
        <end position="57"/>
    </location>
</feature>
<dbReference type="Proteomes" id="UP001519294">
    <property type="component" value="Unassembled WGS sequence"/>
</dbReference>
<sequence>MGRDEHNQSKGKNRLAQTPKNQLSDGRDIEFNEEFADFDDKQAQARSRAADKRAKKK</sequence>
<gene>
    <name evidence="2" type="ORF">J2Z81_001139</name>
</gene>
<organism evidence="2 3">
    <name type="scientific">Virgibacillus alimentarius</name>
    <dbReference type="NCBI Taxonomy" id="698769"/>
    <lineage>
        <taxon>Bacteria</taxon>
        <taxon>Bacillati</taxon>
        <taxon>Bacillota</taxon>
        <taxon>Bacilli</taxon>
        <taxon>Bacillales</taxon>
        <taxon>Bacillaceae</taxon>
        <taxon>Virgibacillus</taxon>
    </lineage>
</organism>
<reference evidence="2 3" key="1">
    <citation type="submission" date="2021-03" db="EMBL/GenBank/DDBJ databases">
        <title>Genomic Encyclopedia of Type Strains, Phase IV (KMG-IV): sequencing the most valuable type-strain genomes for metagenomic binning, comparative biology and taxonomic classification.</title>
        <authorList>
            <person name="Goeker M."/>
        </authorList>
    </citation>
    <scope>NUCLEOTIDE SEQUENCE [LARGE SCALE GENOMIC DNA]</scope>
    <source>
        <strain evidence="2 3">DSM 25790</strain>
    </source>
</reference>
<name>A0ABS4S7Z0_9BACI</name>
<dbReference type="Pfam" id="PF14151">
    <property type="entry name" value="YfhD"/>
    <property type="match status" value="1"/>
</dbReference>
<keyword evidence="3" id="KW-1185">Reference proteome</keyword>
<feature type="compositionally biased region" description="Polar residues" evidence="1">
    <location>
        <begin position="15"/>
        <end position="24"/>
    </location>
</feature>
<evidence type="ECO:0000313" key="3">
    <source>
        <dbReference type="Proteomes" id="UP001519294"/>
    </source>
</evidence>
<accession>A0ABS4S7Z0</accession>
<feature type="region of interest" description="Disordered" evidence="1">
    <location>
        <begin position="1"/>
        <end position="57"/>
    </location>
</feature>